<comment type="caution">
    <text evidence="12">The sequence shown here is derived from an EMBL/GenBank/DDBJ whole genome shotgun (WGS) entry which is preliminary data.</text>
</comment>
<dbReference type="InterPro" id="IPR025525">
    <property type="entry name" value="hAT-like_transposase_RNase-H"/>
</dbReference>
<evidence type="ECO:0000256" key="6">
    <source>
        <dbReference type="ARBA" id="ARBA00023015"/>
    </source>
</evidence>
<evidence type="ECO:0000259" key="11">
    <source>
        <dbReference type="PROSITE" id="PS50808"/>
    </source>
</evidence>
<dbReference type="SMART" id="SM00614">
    <property type="entry name" value="ZnF_BED"/>
    <property type="match status" value="1"/>
</dbReference>
<accession>A0A8T0RFF4</accession>
<evidence type="ECO:0000256" key="4">
    <source>
        <dbReference type="ARBA" id="ARBA00022771"/>
    </source>
</evidence>
<keyword evidence="9" id="KW-0539">Nucleus</keyword>
<name>A0A8T0RFF4_PANVG</name>
<dbReference type="PANTHER" id="PTHR46481">
    <property type="entry name" value="ZINC FINGER BED DOMAIN-CONTAINING PROTEIN 4"/>
    <property type="match status" value="1"/>
</dbReference>
<comment type="subcellular location">
    <subcellularLocation>
        <location evidence="1">Nucleus</location>
    </subcellularLocation>
</comment>
<gene>
    <name evidence="12" type="ORF">PVAP13_6KG246524</name>
</gene>
<dbReference type="Pfam" id="PF05699">
    <property type="entry name" value="Dimer_Tnp_hAT"/>
    <property type="match status" value="1"/>
</dbReference>
<organism evidence="12 13">
    <name type="scientific">Panicum virgatum</name>
    <name type="common">Blackwell switchgrass</name>
    <dbReference type="NCBI Taxonomy" id="38727"/>
    <lineage>
        <taxon>Eukaryota</taxon>
        <taxon>Viridiplantae</taxon>
        <taxon>Streptophyta</taxon>
        <taxon>Embryophyta</taxon>
        <taxon>Tracheophyta</taxon>
        <taxon>Spermatophyta</taxon>
        <taxon>Magnoliopsida</taxon>
        <taxon>Liliopsida</taxon>
        <taxon>Poales</taxon>
        <taxon>Poaceae</taxon>
        <taxon>PACMAD clade</taxon>
        <taxon>Panicoideae</taxon>
        <taxon>Panicodae</taxon>
        <taxon>Paniceae</taxon>
        <taxon>Panicinae</taxon>
        <taxon>Panicum</taxon>
        <taxon>Panicum sect. Hiantes</taxon>
    </lineage>
</organism>
<dbReference type="Pfam" id="PF14372">
    <property type="entry name" value="hAT-like_RNase-H"/>
    <property type="match status" value="1"/>
</dbReference>
<keyword evidence="3" id="KW-0479">Metal-binding</keyword>
<proteinExistence type="predicted"/>
<evidence type="ECO:0000256" key="3">
    <source>
        <dbReference type="ARBA" id="ARBA00022723"/>
    </source>
</evidence>
<keyword evidence="5" id="KW-0862">Zinc</keyword>
<dbReference type="InterPro" id="IPR052035">
    <property type="entry name" value="ZnF_BED_domain_contain"/>
</dbReference>
<dbReference type="AlphaFoldDB" id="A0A8T0RFF4"/>
<feature type="domain" description="BED-type" evidence="11">
    <location>
        <begin position="64"/>
        <end position="126"/>
    </location>
</feature>
<sequence length="619" mass="70080">MDDIDEAVYPATINEDLVDYGHVPDNVDDAGGADAAAFIGLGNVTEAAAAPVPPVSESQSCGSKRRSPVWDNFDEILDDKRVRIAAGCKFCRHRLSAKSAAGTGHLLRHQNACKKKADHAKMVQTRLAMNPNGSYRNWEYKPDVARVELCKLIARLDLPLSVADNDAWDDYIQHLEKLFIDTINKLKYIVFPSVNSICLTSDIWSGNAKEDYITVVAHFINYDWQLKKHVICFRLIEEAHTGTNIAESDVVEAFRMTDKIFAVFLDNASSNNNAMQILAPIFSGYLGVDTDPDNPSKKTYYVVHQRLKPYIEIFRTAISYLNASNKRIAEFKDYCLLKGVRPRKFGLDMDVRWNSTYLMLKHLIPYKNVFSVFINGNIGYAALNGEHWYVAEKVCEFLELFYESTFALSGVYYPTSPLGDSKLETVIGPMRMKFEKYWKKIPMLYSFAFILDPRAKLRGLHMALDLLAKSTSYNYNLYANEVKHELFKLYTKYENKFAVARPARTAHPSGLTGKRKHAWGKIFGGLEGSGTSGPSSNIPIAGTYELTVYLDSDNIVAYDDSFDILNWWHNHKLTYPVLSIMAKDIMLVPVSTISSESCFSQSGRILEDRRRRLNPETVE</sequence>
<evidence type="ECO:0000256" key="2">
    <source>
        <dbReference type="ARBA" id="ARBA00011738"/>
    </source>
</evidence>
<evidence type="ECO:0000256" key="7">
    <source>
        <dbReference type="ARBA" id="ARBA00023125"/>
    </source>
</evidence>
<dbReference type="SUPFAM" id="SSF53098">
    <property type="entry name" value="Ribonuclease H-like"/>
    <property type="match status" value="1"/>
</dbReference>
<dbReference type="PANTHER" id="PTHR46481:SF10">
    <property type="entry name" value="ZINC FINGER BED DOMAIN-CONTAINING PROTEIN 39"/>
    <property type="match status" value="1"/>
</dbReference>
<dbReference type="GO" id="GO:0046983">
    <property type="term" value="F:protein dimerization activity"/>
    <property type="evidence" value="ECO:0007669"/>
    <property type="project" value="InterPro"/>
</dbReference>
<dbReference type="GO" id="GO:0003677">
    <property type="term" value="F:DNA binding"/>
    <property type="evidence" value="ECO:0007669"/>
    <property type="project" value="UniProtKB-KW"/>
</dbReference>
<dbReference type="GO" id="GO:0005634">
    <property type="term" value="C:nucleus"/>
    <property type="evidence" value="ECO:0007669"/>
    <property type="project" value="UniProtKB-SubCell"/>
</dbReference>
<dbReference type="InterPro" id="IPR008906">
    <property type="entry name" value="HATC_C_dom"/>
</dbReference>
<dbReference type="Proteomes" id="UP000823388">
    <property type="component" value="Chromosome 6K"/>
</dbReference>
<dbReference type="InterPro" id="IPR003656">
    <property type="entry name" value="Znf_BED"/>
</dbReference>
<evidence type="ECO:0000313" key="13">
    <source>
        <dbReference type="Proteomes" id="UP000823388"/>
    </source>
</evidence>
<comment type="subunit">
    <text evidence="2">Homodimer.</text>
</comment>
<dbReference type="InterPro" id="IPR036236">
    <property type="entry name" value="Znf_C2H2_sf"/>
</dbReference>
<evidence type="ECO:0000256" key="5">
    <source>
        <dbReference type="ARBA" id="ARBA00022833"/>
    </source>
</evidence>
<protein>
    <recommendedName>
        <fullName evidence="11">BED-type domain-containing protein</fullName>
    </recommendedName>
</protein>
<keyword evidence="4 10" id="KW-0863">Zinc-finger</keyword>
<dbReference type="GO" id="GO:0009791">
    <property type="term" value="P:post-embryonic development"/>
    <property type="evidence" value="ECO:0007669"/>
    <property type="project" value="UniProtKB-ARBA"/>
</dbReference>
<dbReference type="GO" id="GO:0008270">
    <property type="term" value="F:zinc ion binding"/>
    <property type="evidence" value="ECO:0007669"/>
    <property type="project" value="UniProtKB-KW"/>
</dbReference>
<evidence type="ECO:0000256" key="10">
    <source>
        <dbReference type="PROSITE-ProRule" id="PRU00027"/>
    </source>
</evidence>
<evidence type="ECO:0000256" key="8">
    <source>
        <dbReference type="ARBA" id="ARBA00023163"/>
    </source>
</evidence>
<dbReference type="InterPro" id="IPR012337">
    <property type="entry name" value="RNaseH-like_sf"/>
</dbReference>
<reference evidence="12" key="1">
    <citation type="submission" date="2020-05" db="EMBL/GenBank/DDBJ databases">
        <title>WGS assembly of Panicum virgatum.</title>
        <authorList>
            <person name="Lovell J.T."/>
            <person name="Jenkins J."/>
            <person name="Shu S."/>
            <person name="Juenger T.E."/>
            <person name="Schmutz J."/>
        </authorList>
    </citation>
    <scope>NUCLEOTIDE SEQUENCE</scope>
    <source>
        <strain evidence="12">AP13</strain>
    </source>
</reference>
<keyword evidence="8" id="KW-0804">Transcription</keyword>
<keyword evidence="6" id="KW-0805">Transcription regulation</keyword>
<evidence type="ECO:0000256" key="1">
    <source>
        <dbReference type="ARBA" id="ARBA00004123"/>
    </source>
</evidence>
<keyword evidence="7" id="KW-0238">DNA-binding</keyword>
<keyword evidence="13" id="KW-1185">Reference proteome</keyword>
<dbReference type="EMBL" id="CM029047">
    <property type="protein sequence ID" value="KAG2583825.1"/>
    <property type="molecule type" value="Genomic_DNA"/>
</dbReference>
<dbReference type="PROSITE" id="PS50808">
    <property type="entry name" value="ZF_BED"/>
    <property type="match status" value="1"/>
</dbReference>
<evidence type="ECO:0000256" key="9">
    <source>
        <dbReference type="ARBA" id="ARBA00023242"/>
    </source>
</evidence>
<dbReference type="SUPFAM" id="SSF57667">
    <property type="entry name" value="beta-beta-alpha zinc fingers"/>
    <property type="match status" value="1"/>
</dbReference>
<evidence type="ECO:0000313" key="12">
    <source>
        <dbReference type="EMBL" id="KAG2583825.1"/>
    </source>
</evidence>